<dbReference type="EMBL" id="KI395058">
    <property type="protein sequence ID" value="ERM99016.1"/>
    <property type="molecule type" value="Genomic_DNA"/>
</dbReference>
<reference evidence="6" key="1">
    <citation type="journal article" date="2013" name="Science">
        <title>The Amborella genome and the evolution of flowering plants.</title>
        <authorList>
            <consortium name="Amborella Genome Project"/>
        </authorList>
    </citation>
    <scope>NUCLEOTIDE SEQUENCE [LARGE SCALE GENOMIC DNA]</scope>
</reference>
<sequence>MEELGTRLMDSLAASKPPNSTPENQMPQQTFPENEITAKSSLGNSFNVQSHLKSVALAAISVLLERETEEVALSNPMLDAIDKIFIERVYPLLISLFLEASRRDSSSFLRTECSLSEQVAEILIHVFEENRAHLRRILSKMADHGSIPRVSGVDWRINHCNPNELSYFINLETINGENGQRGKLGFVCNVEELQNLVASIKEACTSAERLANGANPS</sequence>
<dbReference type="AlphaFoldDB" id="W1NQ34"/>
<dbReference type="Gramene" id="ERM99016">
    <property type="protein sequence ID" value="ERM99016"/>
    <property type="gene ID" value="AMTR_s00101p00045880"/>
</dbReference>
<proteinExistence type="inferred from homology"/>
<dbReference type="KEGG" id="atr:18427042"/>
<dbReference type="PANTHER" id="PTHR31159">
    <property type="entry name" value="COMM DOMAIN-CONTAINING PROTEIN 3"/>
    <property type="match status" value="1"/>
</dbReference>
<feature type="domain" description="COMM" evidence="4">
    <location>
        <begin position="146"/>
        <end position="203"/>
    </location>
</feature>
<evidence type="ECO:0000313" key="5">
    <source>
        <dbReference type="EMBL" id="ERM99016.1"/>
    </source>
</evidence>
<dbReference type="OMA" id="DWRLDYC"/>
<dbReference type="InterPro" id="IPR017920">
    <property type="entry name" value="COMM"/>
</dbReference>
<feature type="region of interest" description="Disordered" evidence="3">
    <location>
        <begin position="1"/>
        <end position="29"/>
    </location>
</feature>
<dbReference type="STRING" id="13333.W1NQ34"/>
<organism evidence="5 6">
    <name type="scientific">Amborella trichopoda</name>
    <dbReference type="NCBI Taxonomy" id="13333"/>
    <lineage>
        <taxon>Eukaryota</taxon>
        <taxon>Viridiplantae</taxon>
        <taxon>Streptophyta</taxon>
        <taxon>Embryophyta</taxon>
        <taxon>Tracheophyta</taxon>
        <taxon>Spermatophyta</taxon>
        <taxon>Magnoliopsida</taxon>
        <taxon>Amborellales</taxon>
        <taxon>Amborellaceae</taxon>
        <taxon>Amborella</taxon>
    </lineage>
</organism>
<gene>
    <name evidence="5" type="ORF">AMTR_s00101p00045880</name>
</gene>
<evidence type="ECO:0000259" key="4">
    <source>
        <dbReference type="Pfam" id="PF07258"/>
    </source>
</evidence>
<feature type="compositionally biased region" description="Polar residues" evidence="3">
    <location>
        <begin position="17"/>
        <end position="29"/>
    </location>
</feature>
<evidence type="ECO:0000313" key="6">
    <source>
        <dbReference type="Proteomes" id="UP000017836"/>
    </source>
</evidence>
<comment type="similarity">
    <text evidence="2">Belongs to the COMM domain-containing protein 3 family.</text>
</comment>
<dbReference type="HOGENOM" id="CLU_1273756_0_0_1"/>
<accession>W1NQ34</accession>
<dbReference type="InterPro" id="IPR037355">
    <property type="entry name" value="COMMD3"/>
</dbReference>
<dbReference type="PANTHER" id="PTHR31159:SF1">
    <property type="entry name" value="COMM DOMAIN-CONTAINING PROTEIN 3"/>
    <property type="match status" value="1"/>
</dbReference>
<dbReference type="OrthoDB" id="1917519at2759"/>
<evidence type="ECO:0000256" key="2">
    <source>
        <dbReference type="ARBA" id="ARBA00093469"/>
    </source>
</evidence>
<dbReference type="Pfam" id="PF07258">
    <property type="entry name" value="COMM_domain"/>
    <property type="match status" value="1"/>
</dbReference>
<dbReference type="Proteomes" id="UP000017836">
    <property type="component" value="Unassembled WGS sequence"/>
</dbReference>
<evidence type="ECO:0000256" key="1">
    <source>
        <dbReference type="ARBA" id="ARBA00016548"/>
    </source>
</evidence>
<dbReference type="GO" id="GO:0006814">
    <property type="term" value="P:sodium ion transport"/>
    <property type="evidence" value="ECO:0007669"/>
    <property type="project" value="InterPro"/>
</dbReference>
<evidence type="ECO:0000256" key="3">
    <source>
        <dbReference type="SAM" id="MobiDB-lite"/>
    </source>
</evidence>
<protein>
    <recommendedName>
        <fullName evidence="1">COMM domain-containing protein 3</fullName>
    </recommendedName>
</protein>
<keyword evidence="6" id="KW-1185">Reference proteome</keyword>
<name>W1NQ34_AMBTC</name>